<evidence type="ECO:0000313" key="1">
    <source>
        <dbReference type="EMBL" id="JAH75174.1"/>
    </source>
</evidence>
<dbReference type="EMBL" id="GBXM01033403">
    <property type="protein sequence ID" value="JAH75174.1"/>
    <property type="molecule type" value="Transcribed_RNA"/>
</dbReference>
<organism evidence="1">
    <name type="scientific">Anguilla anguilla</name>
    <name type="common">European freshwater eel</name>
    <name type="synonym">Muraena anguilla</name>
    <dbReference type="NCBI Taxonomy" id="7936"/>
    <lineage>
        <taxon>Eukaryota</taxon>
        <taxon>Metazoa</taxon>
        <taxon>Chordata</taxon>
        <taxon>Craniata</taxon>
        <taxon>Vertebrata</taxon>
        <taxon>Euteleostomi</taxon>
        <taxon>Actinopterygii</taxon>
        <taxon>Neopterygii</taxon>
        <taxon>Teleostei</taxon>
        <taxon>Anguilliformes</taxon>
        <taxon>Anguillidae</taxon>
        <taxon>Anguilla</taxon>
    </lineage>
</organism>
<reference evidence="1" key="2">
    <citation type="journal article" date="2015" name="Fish Shellfish Immunol.">
        <title>Early steps in the European eel (Anguilla anguilla)-Vibrio vulnificus interaction in the gills: Role of the RtxA13 toxin.</title>
        <authorList>
            <person name="Callol A."/>
            <person name="Pajuelo D."/>
            <person name="Ebbesson L."/>
            <person name="Teles M."/>
            <person name="MacKenzie S."/>
            <person name="Amaro C."/>
        </authorList>
    </citation>
    <scope>NUCLEOTIDE SEQUENCE</scope>
</reference>
<reference evidence="1" key="1">
    <citation type="submission" date="2014-11" db="EMBL/GenBank/DDBJ databases">
        <authorList>
            <person name="Amaro Gonzalez C."/>
        </authorList>
    </citation>
    <scope>NUCLEOTIDE SEQUENCE</scope>
</reference>
<sequence length="57" mass="6717">MLNGLSSCSRDWKTSLRIYQGDSPASLIWTKCRYRIIRADWRWLIAGCIALVRPRVY</sequence>
<protein>
    <submittedName>
        <fullName evidence="1">Uncharacterized protein</fullName>
    </submittedName>
</protein>
<name>A0A0E9VAN3_ANGAN</name>
<dbReference type="AlphaFoldDB" id="A0A0E9VAN3"/>
<proteinExistence type="predicted"/>
<accession>A0A0E9VAN3</accession>